<evidence type="ECO:0000256" key="6">
    <source>
        <dbReference type="ARBA" id="ARBA00066455"/>
    </source>
</evidence>
<dbReference type="AlphaFoldDB" id="A0A0W0HCR0"/>
<dbReference type="EMBL" id="LKEF01000050">
    <property type="protein sequence ID" value="KTB58595.1"/>
    <property type="molecule type" value="Genomic_DNA"/>
</dbReference>
<evidence type="ECO:0000256" key="2">
    <source>
        <dbReference type="ARBA" id="ARBA00023002"/>
    </source>
</evidence>
<evidence type="ECO:0000256" key="7">
    <source>
        <dbReference type="ARBA" id="ARBA00073443"/>
    </source>
</evidence>
<dbReference type="InterPro" id="IPR002347">
    <property type="entry name" value="SDR_fam"/>
</dbReference>
<dbReference type="InterPro" id="IPR036291">
    <property type="entry name" value="NAD(P)-bd_dom_sf"/>
</dbReference>
<comment type="pathway">
    <text evidence="5">Aromatic compound metabolism; p-cumate degradation; acetaldehyde and pyruvate from p-cumate: step 2/7.</text>
</comment>
<keyword evidence="2" id="KW-0560">Oxidoreductase</keyword>
<evidence type="ECO:0000313" key="9">
    <source>
        <dbReference type="Proteomes" id="UP000054197"/>
    </source>
</evidence>
<reference evidence="8 9" key="1">
    <citation type="submission" date="2015-09" db="EMBL/GenBank/DDBJ databases">
        <title>Genome sequence of ICMP 11288.</title>
        <authorList>
            <person name="Visnovsky S."/>
            <person name="Lu A."/>
            <person name="Panda P."/>
            <person name="Pitman A."/>
        </authorList>
    </citation>
    <scope>NUCLEOTIDE SEQUENCE [LARGE SCALE GENOMIC DNA]</scope>
    <source>
        <strain evidence="8 9">ICMP 11288</strain>
    </source>
</reference>
<dbReference type="PANTHER" id="PTHR42879">
    <property type="entry name" value="3-OXOACYL-(ACYL-CARRIER-PROTEIN) REDUCTASE"/>
    <property type="match status" value="1"/>
</dbReference>
<gene>
    <name evidence="8" type="ORF">AO063_29265</name>
</gene>
<dbReference type="SUPFAM" id="SSF51735">
    <property type="entry name" value="NAD(P)-binding Rossmann-fold domains"/>
    <property type="match status" value="1"/>
</dbReference>
<dbReference type="Proteomes" id="UP000054197">
    <property type="component" value="Unassembled WGS sequence"/>
</dbReference>
<dbReference type="RefSeq" id="WP_058422007.1">
    <property type="nucleotide sequence ID" value="NZ_LKEF01000050.1"/>
</dbReference>
<organism evidence="8 9">
    <name type="scientific">Pseudomonas fluorescens ICMP 11288</name>
    <dbReference type="NCBI Taxonomy" id="1198309"/>
    <lineage>
        <taxon>Bacteria</taxon>
        <taxon>Pseudomonadati</taxon>
        <taxon>Pseudomonadota</taxon>
        <taxon>Gammaproteobacteria</taxon>
        <taxon>Pseudomonadales</taxon>
        <taxon>Pseudomonadaceae</taxon>
        <taxon>Pseudomonas</taxon>
    </lineage>
</organism>
<dbReference type="Pfam" id="PF13561">
    <property type="entry name" value="adh_short_C2"/>
    <property type="match status" value="1"/>
</dbReference>
<evidence type="ECO:0000256" key="5">
    <source>
        <dbReference type="ARBA" id="ARBA00060518"/>
    </source>
</evidence>
<dbReference type="Gene3D" id="3.40.50.720">
    <property type="entry name" value="NAD(P)-binding Rossmann-like Domain"/>
    <property type="match status" value="1"/>
</dbReference>
<evidence type="ECO:0000256" key="4">
    <source>
        <dbReference type="ARBA" id="ARBA00050226"/>
    </source>
</evidence>
<dbReference type="InterPro" id="IPR050259">
    <property type="entry name" value="SDR"/>
</dbReference>
<dbReference type="PRINTS" id="PR00080">
    <property type="entry name" value="SDRFAMILY"/>
</dbReference>
<evidence type="ECO:0000256" key="1">
    <source>
        <dbReference type="ARBA" id="ARBA00006484"/>
    </source>
</evidence>
<dbReference type="GO" id="GO:0018511">
    <property type="term" value="F:2,3-dihydroxy-2,3-dihydro-p-cumate dehydrogenase activity"/>
    <property type="evidence" value="ECO:0007669"/>
    <property type="project" value="UniProtKB-EC"/>
</dbReference>
<dbReference type="FunFam" id="3.40.50.720:FF:000173">
    <property type="entry name" value="3-oxoacyl-[acyl-carrier protein] reductase"/>
    <property type="match status" value="1"/>
</dbReference>
<comment type="similarity">
    <text evidence="1">Belongs to the short-chain dehydrogenases/reductases (SDR) family.</text>
</comment>
<evidence type="ECO:0000313" key="8">
    <source>
        <dbReference type="EMBL" id="KTB58595.1"/>
    </source>
</evidence>
<comment type="catalytic activity">
    <reaction evidence="4">
        <text>(2R,3S)-2,3-dihydroxy-2,3-dihydro-p-cumate + NAD(+) = 2,3-dihydroxy-p-cumate + NADH + H(+)</text>
        <dbReference type="Rhea" id="RHEA:23772"/>
        <dbReference type="ChEBI" id="CHEBI:15378"/>
        <dbReference type="ChEBI" id="CHEBI:36647"/>
        <dbReference type="ChEBI" id="CHEBI:57540"/>
        <dbReference type="ChEBI" id="CHEBI:57945"/>
        <dbReference type="ChEBI" id="CHEBI:58420"/>
        <dbReference type="EC" id="1.3.1.58"/>
    </reaction>
</comment>
<accession>A0A0W0HCR0</accession>
<dbReference type="EC" id="1.3.1.58" evidence="6"/>
<dbReference type="PANTHER" id="PTHR42879:SF2">
    <property type="entry name" value="3-OXOACYL-[ACYL-CARRIER-PROTEIN] REDUCTASE FABG"/>
    <property type="match status" value="1"/>
</dbReference>
<dbReference type="PRINTS" id="PR00081">
    <property type="entry name" value="GDHRDH"/>
</dbReference>
<evidence type="ECO:0000256" key="3">
    <source>
        <dbReference type="ARBA" id="ARBA00042907"/>
    </source>
</evidence>
<name>A0A0W0HCR0_PSEFL</name>
<sequence length="261" mass="27223">MLDTQFRGHVALVSGAGSEAGIGMAIARRLGASGVKLIITASSARILDRVKELRAEGFDVEGRPADLTDESQVREFGLWAESVWGRVDILVNNAGMAMQGSPEVFSELATMELHEWNLSLARNLTTAFLLTRAVLPGMKARGYGRIVNISSTTGTRCSNPGEAAYSAAKAAMVGMNMGLALEVAKQGITVNSVAPGWITTGSTTAAETEAGRFTPIGRAGSPREVAAAVAFLASPDASYITGEVLVVDGGNCLVENKSPHA</sequence>
<protein>
    <recommendedName>
        <fullName evidence="7">2,3-dihydroxy-2,3-dihydro-p-cumate dehydrogenase</fullName>
        <ecNumber evidence="6">1.3.1.58</ecNumber>
    </recommendedName>
    <alternativeName>
        <fullName evidence="3">Biphenyl-2,3-dihydro-2,3-diol dehydrogenase</fullName>
    </alternativeName>
</protein>
<comment type="caution">
    <text evidence="8">The sequence shown here is derived from an EMBL/GenBank/DDBJ whole genome shotgun (WGS) entry which is preliminary data.</text>
</comment>
<proteinExistence type="inferred from homology"/>